<dbReference type="InterPro" id="IPR036880">
    <property type="entry name" value="Kunitz_BPTI_sf"/>
</dbReference>
<dbReference type="InterPro" id="IPR050098">
    <property type="entry name" value="TFPI/VKTCI-like"/>
</dbReference>
<dbReference type="PROSITE" id="PS00280">
    <property type="entry name" value="BPTI_KUNITZ_1"/>
    <property type="match status" value="3"/>
</dbReference>
<feature type="non-terminal residue" evidence="5">
    <location>
        <position position="1"/>
    </location>
</feature>
<dbReference type="InterPro" id="IPR020901">
    <property type="entry name" value="Prtase_inh_Kunz-CS"/>
</dbReference>
<evidence type="ECO:0000259" key="4">
    <source>
        <dbReference type="PROSITE" id="PS50279"/>
    </source>
</evidence>
<organism evidence="5">
    <name type="scientific">Amblyomma maculatum</name>
    <name type="common">Gulf Coast tick</name>
    <dbReference type="NCBI Taxonomy" id="34609"/>
    <lineage>
        <taxon>Eukaryota</taxon>
        <taxon>Metazoa</taxon>
        <taxon>Ecdysozoa</taxon>
        <taxon>Arthropoda</taxon>
        <taxon>Chelicerata</taxon>
        <taxon>Arachnida</taxon>
        <taxon>Acari</taxon>
        <taxon>Parasitiformes</taxon>
        <taxon>Ixodida</taxon>
        <taxon>Ixodoidea</taxon>
        <taxon>Ixodidae</taxon>
        <taxon>Amblyomminae</taxon>
        <taxon>Amblyomma</taxon>
    </lineage>
</organism>
<dbReference type="PANTHER" id="PTHR10083">
    <property type="entry name" value="KUNITZ-TYPE PROTEASE INHIBITOR-RELATED"/>
    <property type="match status" value="1"/>
</dbReference>
<dbReference type="SMART" id="SM00131">
    <property type="entry name" value="KU"/>
    <property type="match status" value="5"/>
</dbReference>
<dbReference type="InterPro" id="IPR002223">
    <property type="entry name" value="Kunitz_BPTI"/>
</dbReference>
<accession>G3MIY3</accession>
<feature type="domain" description="BPTI/Kunitz inhibitor" evidence="4">
    <location>
        <begin position="79"/>
        <end position="129"/>
    </location>
</feature>
<protein>
    <recommendedName>
        <fullName evidence="4">BPTI/Kunitz inhibitor domain-containing protein</fullName>
    </recommendedName>
</protein>
<dbReference type="SUPFAM" id="SSF57362">
    <property type="entry name" value="BPTI-like"/>
    <property type="match status" value="5"/>
</dbReference>
<evidence type="ECO:0000256" key="3">
    <source>
        <dbReference type="ARBA" id="ARBA00023157"/>
    </source>
</evidence>
<evidence type="ECO:0000256" key="2">
    <source>
        <dbReference type="ARBA" id="ARBA00022900"/>
    </source>
</evidence>
<dbReference type="Pfam" id="PF00014">
    <property type="entry name" value="Kunitz_BPTI"/>
    <property type="match status" value="5"/>
</dbReference>
<feature type="domain" description="BPTI/Kunitz inhibitor" evidence="4">
    <location>
        <begin position="137"/>
        <end position="185"/>
    </location>
</feature>
<keyword evidence="3" id="KW-1015">Disulfide bond</keyword>
<evidence type="ECO:0000256" key="1">
    <source>
        <dbReference type="ARBA" id="ARBA00022690"/>
    </source>
</evidence>
<evidence type="ECO:0000313" key="5">
    <source>
        <dbReference type="EMBL" id="AEO33451.1"/>
    </source>
</evidence>
<dbReference type="GO" id="GO:0004867">
    <property type="term" value="F:serine-type endopeptidase inhibitor activity"/>
    <property type="evidence" value="ECO:0007669"/>
    <property type="project" value="UniProtKB-KW"/>
</dbReference>
<proteinExistence type="evidence at transcript level"/>
<dbReference type="PANTHER" id="PTHR10083:SF374">
    <property type="entry name" value="BPTI_KUNITZ INHIBITOR DOMAIN-CONTAINING PROTEIN"/>
    <property type="match status" value="1"/>
</dbReference>
<dbReference type="PROSITE" id="PS50279">
    <property type="entry name" value="BPTI_KUNITZ_2"/>
    <property type="match status" value="4"/>
</dbReference>
<dbReference type="PRINTS" id="PR00759">
    <property type="entry name" value="BASICPTASE"/>
</dbReference>
<dbReference type="AlphaFoldDB" id="G3MIY3"/>
<dbReference type="GO" id="GO:0005615">
    <property type="term" value="C:extracellular space"/>
    <property type="evidence" value="ECO:0007669"/>
    <property type="project" value="TreeGrafter"/>
</dbReference>
<sequence>VAAVRFETRSPSPFLCFSPGSLLHSNIYNIRPCTACHVPRFTEGPTLLIMKQELCVALCICILAGTSVSSETVLTEEECQQEPETGQCRAIFKKWFYNKTSFRCEKFEYGGCGGNNNRFNTYSECKRKCRDLVLGVCALPEQKQTCRAGFKGYRFDPLKQRCVPYVYCEHNKNHFSSEEECQRQCGKFSQDPCFLPKHAGRSCKVPSPMQNFWFNSETKSCEAFDYEGCGGNGNNFLYESECWKTCGQYVPSKCSYPLHRGKYCPNASKQVVFGFNSKNKRCERFVYSGCGGYPNRFTSARECWKTCGLNSGSKCLEPGPKNGLGLLIKYYYDLKSDTCKSSRYFPFSSKKNRFDTLRECEATCKANYTSSVTSV</sequence>
<dbReference type="Gene3D" id="4.10.410.10">
    <property type="entry name" value="Pancreatic trypsin inhibitor Kunitz domain"/>
    <property type="match status" value="5"/>
</dbReference>
<dbReference type="CDD" id="cd00109">
    <property type="entry name" value="Kunitz-type"/>
    <property type="match status" value="1"/>
</dbReference>
<feature type="domain" description="BPTI/Kunitz inhibitor" evidence="4">
    <location>
        <begin position="254"/>
        <end position="307"/>
    </location>
</feature>
<dbReference type="FunFam" id="4.10.410.10:FF:000005">
    <property type="entry name" value="Pancreatic trypsin inhibitor"/>
    <property type="match status" value="1"/>
</dbReference>
<feature type="domain" description="BPTI/Kunitz inhibitor" evidence="4">
    <location>
        <begin position="193"/>
        <end position="246"/>
    </location>
</feature>
<dbReference type="EMBL" id="JO841834">
    <property type="protein sequence ID" value="AEO33451.1"/>
    <property type="molecule type" value="mRNA"/>
</dbReference>
<keyword evidence="1" id="KW-0646">Protease inhibitor</keyword>
<name>G3MIY3_AMBMU</name>
<dbReference type="MEROPS" id="I02.060"/>
<reference evidence="5" key="1">
    <citation type="journal article" date="2011" name="PLoS ONE">
        <title>A deep insight into the sialotranscriptome of the gulf coast tick, Amblyomma maculatum.</title>
        <authorList>
            <person name="Karim S."/>
            <person name="Singh P."/>
            <person name="Ribeiro J.M."/>
        </authorList>
    </citation>
    <scope>NUCLEOTIDE SEQUENCE</scope>
    <source>
        <tissue evidence="5">Salivary gland</tissue>
    </source>
</reference>
<keyword evidence="2" id="KW-0722">Serine protease inhibitor</keyword>